<sequence>MQNWVDWRVRLTSDIFRYCGKYYLRCSWNMCHTYRKSLRNNKKS</sequence>
<organism evidence="1 2">
    <name type="scientific">Lactobacillus paragasseri</name>
    <dbReference type="NCBI Taxonomy" id="2107999"/>
    <lineage>
        <taxon>Bacteria</taxon>
        <taxon>Bacillati</taxon>
        <taxon>Bacillota</taxon>
        <taxon>Bacilli</taxon>
        <taxon>Lactobacillales</taxon>
        <taxon>Lactobacillaceae</taxon>
        <taxon>Lactobacillus</taxon>
    </lineage>
</organism>
<dbReference type="EMBL" id="BEXG01000001">
    <property type="protein sequence ID" value="GBA79736.1"/>
    <property type="molecule type" value="Genomic_DNA"/>
</dbReference>
<reference evidence="1 2" key="1">
    <citation type="journal article" date="2018" name="Int. J. Syst. Evol. Microbiol.">
        <title>Lactobacillus paragasseri sp. nov., a sister taxon of Lactobacillus gasseri, based on whole-genome sequence analyses.</title>
        <authorList>
            <person name="Tanizawa Y."/>
            <person name="Tada I."/>
            <person name="Kobayashi H."/>
            <person name="Endo A."/>
            <person name="Maeno S."/>
            <person name="Toyoda A."/>
            <person name="Arita M."/>
            <person name="Nakamura Y."/>
            <person name="Sakamoto M."/>
            <person name="Ohkuma M."/>
            <person name="Tohno M."/>
        </authorList>
    </citation>
    <scope>NUCLEOTIDE SEQUENCE [LARGE SCALE GENOMIC DNA]</scope>
    <source>
        <strain evidence="1 2">JCM 1130</strain>
    </source>
</reference>
<dbReference type="Proteomes" id="UP000250714">
    <property type="component" value="Unassembled WGS sequence"/>
</dbReference>
<proteinExistence type="predicted"/>
<protein>
    <submittedName>
        <fullName evidence="1">Uncharacterized protein</fullName>
    </submittedName>
</protein>
<accession>A0ABQ0N0J3</accession>
<comment type="caution">
    <text evidence="1">The sequence shown here is derived from an EMBL/GenBank/DDBJ whole genome shotgun (WGS) entry which is preliminary data.</text>
</comment>
<evidence type="ECO:0000313" key="2">
    <source>
        <dbReference type="Proteomes" id="UP000250714"/>
    </source>
</evidence>
<keyword evidence="2" id="KW-1185">Reference proteome</keyword>
<gene>
    <name evidence="1" type="ORF">LJCM1130_00630</name>
</gene>
<evidence type="ECO:0000313" key="1">
    <source>
        <dbReference type="EMBL" id="GBA79736.1"/>
    </source>
</evidence>
<name>A0ABQ0N0J3_9LACO</name>